<evidence type="ECO:0000313" key="4">
    <source>
        <dbReference type="Proteomes" id="UP000596742"/>
    </source>
</evidence>
<dbReference type="InterPro" id="IPR036514">
    <property type="entry name" value="SGNH_hydro_sf"/>
</dbReference>
<comment type="caution">
    <text evidence="3">The sequence shown here is derived from an EMBL/GenBank/DDBJ whole genome shotgun (WGS) entry which is preliminary data.</text>
</comment>
<name>A0A8B6DA07_MYTGA</name>
<dbReference type="Pfam" id="PF13472">
    <property type="entry name" value="Lipase_GDSL_2"/>
    <property type="match status" value="1"/>
</dbReference>
<gene>
    <name evidence="3" type="ORF">MGAL_10B092147</name>
</gene>
<dbReference type="EMBL" id="UYJE01003202">
    <property type="protein sequence ID" value="VDI17272.1"/>
    <property type="molecule type" value="Genomic_DNA"/>
</dbReference>
<feature type="domain" description="SGNH hydrolase-type esterase" evidence="2">
    <location>
        <begin position="260"/>
        <end position="410"/>
    </location>
</feature>
<accession>A0A8B6DA07</accession>
<sequence>MASELDPVHHNNQQIQRYKSVHFSSKYIKGITHTDILKKLEKYINREKVKAIQLTEEECVVTVDDQASKTLLLIKGIELKNYHYKFVDVEKEVTQFTIKDASVELGDLSICTFMRQYGEVVQDSIKRGTIRGTNIETVATTILFETVRTQITYVSNAVKKVISNETAIEMKQTVRKDEQNEKITEDNEYGDYVHEIREGRETTEQDQIEELNVYIDNDTTKHSAYIQSVPENEDNCLPLPPNTIILGASNCCRLKISDNRIHNASVSGSTAEDIDKLLVSLDKSVDKNYVSKVIFCLGTNDVTRNMTDKEMICVNMTNAINKVKAEFPNADICIFSILPRKGKGQTLTKCNLTSHSVNLYMEKVCSKDQRLSFIDLWDDFCRPGMGVNPIKTLFDKNDPSGVHINPEGAKQLVSLVKNFMSIDRLGEYVTPSGKKRTRSSASTPGSAEKQQSKRQNSSLEETVSK</sequence>
<dbReference type="Gene3D" id="3.40.50.1110">
    <property type="entry name" value="SGNH hydrolase"/>
    <property type="match status" value="1"/>
</dbReference>
<evidence type="ECO:0000256" key="1">
    <source>
        <dbReference type="SAM" id="MobiDB-lite"/>
    </source>
</evidence>
<evidence type="ECO:0000259" key="2">
    <source>
        <dbReference type="Pfam" id="PF13472"/>
    </source>
</evidence>
<dbReference type="InterPro" id="IPR013830">
    <property type="entry name" value="SGNH_hydro"/>
</dbReference>
<dbReference type="AlphaFoldDB" id="A0A8B6DA07"/>
<proteinExistence type="predicted"/>
<feature type="region of interest" description="Disordered" evidence="1">
    <location>
        <begin position="430"/>
        <end position="465"/>
    </location>
</feature>
<keyword evidence="4" id="KW-1185">Reference proteome</keyword>
<reference evidence="3" key="1">
    <citation type="submission" date="2018-11" db="EMBL/GenBank/DDBJ databases">
        <authorList>
            <person name="Alioto T."/>
            <person name="Alioto T."/>
        </authorList>
    </citation>
    <scope>NUCLEOTIDE SEQUENCE</scope>
</reference>
<evidence type="ECO:0000313" key="3">
    <source>
        <dbReference type="EMBL" id="VDI17272.1"/>
    </source>
</evidence>
<organism evidence="3 4">
    <name type="scientific">Mytilus galloprovincialis</name>
    <name type="common">Mediterranean mussel</name>
    <dbReference type="NCBI Taxonomy" id="29158"/>
    <lineage>
        <taxon>Eukaryota</taxon>
        <taxon>Metazoa</taxon>
        <taxon>Spiralia</taxon>
        <taxon>Lophotrochozoa</taxon>
        <taxon>Mollusca</taxon>
        <taxon>Bivalvia</taxon>
        <taxon>Autobranchia</taxon>
        <taxon>Pteriomorphia</taxon>
        <taxon>Mytilida</taxon>
        <taxon>Mytiloidea</taxon>
        <taxon>Mytilidae</taxon>
        <taxon>Mytilinae</taxon>
        <taxon>Mytilus</taxon>
    </lineage>
</organism>
<dbReference type="OrthoDB" id="5870588at2759"/>
<dbReference type="SUPFAM" id="SSF52266">
    <property type="entry name" value="SGNH hydrolase"/>
    <property type="match status" value="1"/>
</dbReference>
<protein>
    <recommendedName>
        <fullName evidence="2">SGNH hydrolase-type esterase domain-containing protein</fullName>
    </recommendedName>
</protein>
<dbReference type="Proteomes" id="UP000596742">
    <property type="component" value="Unassembled WGS sequence"/>
</dbReference>
<feature type="compositionally biased region" description="Polar residues" evidence="1">
    <location>
        <begin position="439"/>
        <end position="465"/>
    </location>
</feature>